<feature type="chain" id="PRO_5043270202" evidence="4">
    <location>
        <begin position="22"/>
        <end position="657"/>
    </location>
</feature>
<protein>
    <submittedName>
        <fullName evidence="8">Protease Do-like 1, chloroplastic (Protei n DEGRADATION OF PERIPLASMIC PROTEINS 1) (DEGP PROTEASE 1)</fullName>
    </submittedName>
</protein>
<keyword evidence="2 8" id="KW-0645">Protease</keyword>
<dbReference type="PRINTS" id="PR00834">
    <property type="entry name" value="PROTEASES2C"/>
</dbReference>
<dbReference type="AlphaFoldDB" id="A0A9P1C8E4"/>
<dbReference type="SUPFAM" id="SSF50156">
    <property type="entry name" value="PDZ domain-like"/>
    <property type="match status" value="1"/>
</dbReference>
<dbReference type="InterPro" id="IPR015943">
    <property type="entry name" value="WD40/YVTN_repeat-like_dom_sf"/>
</dbReference>
<evidence type="ECO:0000256" key="2">
    <source>
        <dbReference type="ARBA" id="ARBA00022670"/>
    </source>
</evidence>
<dbReference type="EMBL" id="CAMXCT020001112">
    <property type="protein sequence ID" value="CAL1140226.1"/>
    <property type="molecule type" value="Genomic_DNA"/>
</dbReference>
<dbReference type="GO" id="GO:0006508">
    <property type="term" value="P:proteolysis"/>
    <property type="evidence" value="ECO:0007669"/>
    <property type="project" value="UniProtKB-KW"/>
</dbReference>
<feature type="domain" description="Pyrrolo-quinoline quinone repeat" evidence="5">
    <location>
        <begin position="196"/>
        <end position="385"/>
    </location>
</feature>
<dbReference type="EMBL" id="CAMXCT010001112">
    <property type="protein sequence ID" value="CAI3986851.1"/>
    <property type="molecule type" value="Genomic_DNA"/>
</dbReference>
<evidence type="ECO:0000313" key="8">
    <source>
        <dbReference type="EMBL" id="CAL4774163.1"/>
    </source>
</evidence>
<sequence length="657" mass="68775">MALVRCFWIFWALTALTAVDASEDGTCQDSSCSAQFLQVQAQTRSANHPWPHARGSPWRASGQTPEAWTSHSLAWTFHDPKGQYHNVFAGGTVIDQDKNLFQMTNKGLFALNSTGQQIWHYNPPGRSNNEITLVGELVLGTTTLGNAFAVNRQSGQEVWVTNMAPDAGGDCGYPAAHDGIFVAGASVSLETNGGNKKVVALDAKQGTKLWEYNPDKPVWNLTPLFPGDGSCIFMDFSGGMYRLNLATGAEIWKTLPPSSRESFSDGGAGLGPKMVYSCSNPKNQTGSEGSVGIVRAFHVSNGTEAWYVETPMPCNSYPSIGHVAGVEPLAVVVVPGSFMGQENLHGEILALDAATGATLWSHPVTPYSGPEGQAAGDFEGFPTRAKEKLQPVCLPAHWSAPMIDGNGVVIVGRSDGKMYKVYGPQSSFKGTVSSNMSVSNGTLAEVVPIGSAFLHGALGAAPGMFAISSCDTLYVDLPASRQSLLRPLAKGMSANLRVGQEVFAIGNPFGLDHTLTKGIVSGVGRTIQSVGGRPIQGAIQTDASINPGNSGGPLLNSKGQVIGMNTAVIAGATGTGFAIPEDTVSARVGSILKFGYVKRAGLGLYLGQDGLAQRLSGRPGGVVAGLQINSAAGKAGVKPGDILQEIDSRRITTVQAP</sequence>
<evidence type="ECO:0000256" key="3">
    <source>
        <dbReference type="ARBA" id="ARBA00022801"/>
    </source>
</evidence>
<accession>A0A9P1C8E4</accession>
<evidence type="ECO:0000313" key="6">
    <source>
        <dbReference type="EMBL" id="CAI3986851.1"/>
    </source>
</evidence>
<comment type="caution">
    <text evidence="6">The sequence shown here is derived from an EMBL/GenBank/DDBJ whole genome shotgun (WGS) entry which is preliminary data.</text>
</comment>
<keyword evidence="3" id="KW-0378">Hydrolase</keyword>
<evidence type="ECO:0000259" key="5">
    <source>
        <dbReference type="Pfam" id="PF13360"/>
    </source>
</evidence>
<dbReference type="Pfam" id="PF13360">
    <property type="entry name" value="PQQ_2"/>
    <property type="match status" value="1"/>
</dbReference>
<dbReference type="InterPro" id="IPR036034">
    <property type="entry name" value="PDZ_sf"/>
</dbReference>
<dbReference type="InterPro" id="IPR011047">
    <property type="entry name" value="Quinoprotein_ADH-like_sf"/>
</dbReference>
<dbReference type="InterPro" id="IPR009003">
    <property type="entry name" value="Peptidase_S1_PA"/>
</dbReference>
<dbReference type="Gene3D" id="2.40.10.120">
    <property type="match status" value="1"/>
</dbReference>
<name>A0A9P1C8E4_9DINO</name>
<keyword evidence="4" id="KW-0732">Signal</keyword>
<dbReference type="Gene3D" id="2.130.10.10">
    <property type="entry name" value="YVTN repeat-like/Quinoprotein amine dehydrogenase"/>
    <property type="match status" value="2"/>
</dbReference>
<dbReference type="InterPro" id="IPR051201">
    <property type="entry name" value="Chloro_Bact_Ser_Proteases"/>
</dbReference>
<evidence type="ECO:0000313" key="9">
    <source>
        <dbReference type="Proteomes" id="UP001152797"/>
    </source>
</evidence>
<dbReference type="Proteomes" id="UP001152797">
    <property type="component" value="Unassembled WGS sequence"/>
</dbReference>
<organism evidence="6">
    <name type="scientific">Cladocopium goreaui</name>
    <dbReference type="NCBI Taxonomy" id="2562237"/>
    <lineage>
        <taxon>Eukaryota</taxon>
        <taxon>Sar</taxon>
        <taxon>Alveolata</taxon>
        <taxon>Dinophyceae</taxon>
        <taxon>Suessiales</taxon>
        <taxon>Symbiodiniaceae</taxon>
        <taxon>Cladocopium</taxon>
    </lineage>
</organism>
<dbReference type="GO" id="GO:0004252">
    <property type="term" value="F:serine-type endopeptidase activity"/>
    <property type="evidence" value="ECO:0007669"/>
    <property type="project" value="InterPro"/>
</dbReference>
<dbReference type="InterPro" id="IPR001940">
    <property type="entry name" value="Peptidase_S1C"/>
</dbReference>
<keyword evidence="9" id="KW-1185">Reference proteome</keyword>
<evidence type="ECO:0000313" key="7">
    <source>
        <dbReference type="EMBL" id="CAL1140226.1"/>
    </source>
</evidence>
<dbReference type="EMBL" id="CAMXCT030001112">
    <property type="protein sequence ID" value="CAL4774163.1"/>
    <property type="molecule type" value="Genomic_DNA"/>
</dbReference>
<gene>
    <name evidence="6" type="ORF">C1SCF055_LOCUS14169</name>
</gene>
<feature type="signal peptide" evidence="4">
    <location>
        <begin position="1"/>
        <end position="21"/>
    </location>
</feature>
<proteinExistence type="inferred from homology"/>
<dbReference type="SUPFAM" id="SSF50998">
    <property type="entry name" value="Quinoprotein alcohol dehydrogenase-like"/>
    <property type="match status" value="1"/>
</dbReference>
<reference evidence="6" key="1">
    <citation type="submission" date="2022-10" db="EMBL/GenBank/DDBJ databases">
        <authorList>
            <person name="Chen Y."/>
            <person name="Dougan E. K."/>
            <person name="Chan C."/>
            <person name="Rhodes N."/>
            <person name="Thang M."/>
        </authorList>
    </citation>
    <scope>NUCLEOTIDE SEQUENCE</scope>
</reference>
<dbReference type="SUPFAM" id="SSF50494">
    <property type="entry name" value="Trypsin-like serine proteases"/>
    <property type="match status" value="1"/>
</dbReference>
<comment type="similarity">
    <text evidence="1">Belongs to the peptidase S1C family.</text>
</comment>
<dbReference type="PANTHER" id="PTHR43343:SF3">
    <property type="entry name" value="PROTEASE DO-LIKE 8, CHLOROPLASTIC"/>
    <property type="match status" value="1"/>
</dbReference>
<dbReference type="OrthoDB" id="407257at2759"/>
<dbReference type="SMART" id="SM00564">
    <property type="entry name" value="PQQ"/>
    <property type="match status" value="7"/>
</dbReference>
<dbReference type="Gene3D" id="2.30.42.10">
    <property type="match status" value="1"/>
</dbReference>
<dbReference type="Pfam" id="PF13365">
    <property type="entry name" value="Trypsin_2"/>
    <property type="match status" value="1"/>
</dbReference>
<dbReference type="InterPro" id="IPR018391">
    <property type="entry name" value="PQQ_b-propeller_rpt"/>
</dbReference>
<evidence type="ECO:0000256" key="1">
    <source>
        <dbReference type="ARBA" id="ARBA00010541"/>
    </source>
</evidence>
<evidence type="ECO:0000256" key="4">
    <source>
        <dbReference type="SAM" id="SignalP"/>
    </source>
</evidence>
<dbReference type="PANTHER" id="PTHR43343">
    <property type="entry name" value="PEPTIDASE S12"/>
    <property type="match status" value="1"/>
</dbReference>
<dbReference type="InterPro" id="IPR002372">
    <property type="entry name" value="PQQ_rpt_dom"/>
</dbReference>
<reference evidence="7" key="2">
    <citation type="submission" date="2024-04" db="EMBL/GenBank/DDBJ databases">
        <authorList>
            <person name="Chen Y."/>
            <person name="Shah S."/>
            <person name="Dougan E. K."/>
            <person name="Thang M."/>
            <person name="Chan C."/>
        </authorList>
    </citation>
    <scope>NUCLEOTIDE SEQUENCE [LARGE SCALE GENOMIC DNA]</scope>
</reference>